<dbReference type="AlphaFoldDB" id="A0A8H4XDG1"/>
<feature type="compositionally biased region" description="Basic and acidic residues" evidence="5">
    <location>
        <begin position="833"/>
        <end position="845"/>
    </location>
</feature>
<evidence type="ECO:0000256" key="1">
    <source>
        <dbReference type="ARBA" id="ARBA00022741"/>
    </source>
</evidence>
<dbReference type="EMBL" id="JABEXW010000102">
    <property type="protein sequence ID" value="KAF4971103.1"/>
    <property type="molecule type" value="Genomic_DNA"/>
</dbReference>
<dbReference type="PANTHER" id="PTHR45626">
    <property type="entry name" value="TRANSCRIPTION TERMINATION FACTOR 2-RELATED"/>
    <property type="match status" value="1"/>
</dbReference>
<feature type="compositionally biased region" description="Basic and acidic residues" evidence="5">
    <location>
        <begin position="694"/>
        <end position="712"/>
    </location>
</feature>
<feature type="coiled-coil region" evidence="4">
    <location>
        <begin position="1064"/>
        <end position="1092"/>
    </location>
</feature>
<dbReference type="GO" id="GO:0005524">
    <property type="term" value="F:ATP binding"/>
    <property type="evidence" value="ECO:0007669"/>
    <property type="project" value="UniProtKB-KW"/>
</dbReference>
<protein>
    <recommendedName>
        <fullName evidence="10">ATP-dependent helicase</fullName>
    </recommendedName>
</protein>
<dbReference type="SMART" id="SM00487">
    <property type="entry name" value="DEXDc"/>
    <property type="match status" value="1"/>
</dbReference>
<evidence type="ECO:0000256" key="5">
    <source>
        <dbReference type="SAM" id="MobiDB-lite"/>
    </source>
</evidence>
<keyword evidence="3" id="KW-0067">ATP-binding</keyword>
<accession>A0A8H4XDG1</accession>
<dbReference type="GO" id="GO:0016787">
    <property type="term" value="F:hydrolase activity"/>
    <property type="evidence" value="ECO:0007669"/>
    <property type="project" value="UniProtKB-KW"/>
</dbReference>
<dbReference type="InterPro" id="IPR014001">
    <property type="entry name" value="Helicase_ATP-bd"/>
</dbReference>
<feature type="compositionally biased region" description="Polar residues" evidence="5">
    <location>
        <begin position="44"/>
        <end position="55"/>
    </location>
</feature>
<dbReference type="SMART" id="SM00490">
    <property type="entry name" value="HELICc"/>
    <property type="match status" value="1"/>
</dbReference>
<evidence type="ECO:0000259" key="6">
    <source>
        <dbReference type="PROSITE" id="PS51192"/>
    </source>
</evidence>
<feature type="compositionally biased region" description="Low complexity" evidence="5">
    <location>
        <begin position="874"/>
        <end position="899"/>
    </location>
</feature>
<dbReference type="SUPFAM" id="SSF52540">
    <property type="entry name" value="P-loop containing nucleoside triphosphate hydrolases"/>
    <property type="match status" value="2"/>
</dbReference>
<dbReference type="Pfam" id="PF00271">
    <property type="entry name" value="Helicase_C"/>
    <property type="match status" value="1"/>
</dbReference>
<feature type="region of interest" description="Disordered" evidence="5">
    <location>
        <begin position="1"/>
        <end position="91"/>
    </location>
</feature>
<dbReference type="GO" id="GO:0008094">
    <property type="term" value="F:ATP-dependent activity, acting on DNA"/>
    <property type="evidence" value="ECO:0007669"/>
    <property type="project" value="TreeGrafter"/>
</dbReference>
<dbReference type="InterPro" id="IPR001650">
    <property type="entry name" value="Helicase_C-like"/>
</dbReference>
<keyword evidence="2" id="KW-0378">Hydrolase</keyword>
<feature type="compositionally biased region" description="Polar residues" evidence="5">
    <location>
        <begin position="820"/>
        <end position="829"/>
    </location>
</feature>
<keyword evidence="4" id="KW-0175">Coiled coil</keyword>
<dbReference type="FunFam" id="3.40.50.10810:FF:000053">
    <property type="entry name" value="SNF2 family helicase/ATPase, putative"/>
    <property type="match status" value="1"/>
</dbReference>
<reference evidence="8" key="2">
    <citation type="submission" date="2020-05" db="EMBL/GenBank/DDBJ databases">
        <authorList>
            <person name="Kim H.-S."/>
            <person name="Proctor R.H."/>
            <person name="Brown D.W."/>
        </authorList>
    </citation>
    <scope>NUCLEOTIDE SEQUENCE</scope>
    <source>
        <strain evidence="8">NRRL 20472</strain>
    </source>
</reference>
<feature type="region of interest" description="Disordered" evidence="5">
    <location>
        <begin position="516"/>
        <end position="535"/>
    </location>
</feature>
<organism evidence="8 9">
    <name type="scientific">Fusarium sarcochroum</name>
    <dbReference type="NCBI Taxonomy" id="1208366"/>
    <lineage>
        <taxon>Eukaryota</taxon>
        <taxon>Fungi</taxon>
        <taxon>Dikarya</taxon>
        <taxon>Ascomycota</taxon>
        <taxon>Pezizomycotina</taxon>
        <taxon>Sordariomycetes</taxon>
        <taxon>Hypocreomycetidae</taxon>
        <taxon>Hypocreales</taxon>
        <taxon>Nectriaceae</taxon>
        <taxon>Fusarium</taxon>
        <taxon>Fusarium lateritium species complex</taxon>
    </lineage>
</organism>
<feature type="compositionally biased region" description="Acidic residues" evidence="5">
    <location>
        <begin position="229"/>
        <end position="241"/>
    </location>
</feature>
<evidence type="ECO:0000313" key="9">
    <source>
        <dbReference type="Proteomes" id="UP000622797"/>
    </source>
</evidence>
<feature type="region of interest" description="Disordered" evidence="5">
    <location>
        <begin position="1110"/>
        <end position="1159"/>
    </location>
</feature>
<feature type="region of interest" description="Disordered" evidence="5">
    <location>
        <begin position="106"/>
        <end position="183"/>
    </location>
</feature>
<feature type="region of interest" description="Disordered" evidence="5">
    <location>
        <begin position="229"/>
        <end position="257"/>
    </location>
</feature>
<evidence type="ECO:0000256" key="3">
    <source>
        <dbReference type="ARBA" id="ARBA00022840"/>
    </source>
</evidence>
<dbReference type="Gene3D" id="3.40.50.10810">
    <property type="entry name" value="Tandem AAA-ATPase domain"/>
    <property type="match status" value="1"/>
</dbReference>
<feature type="domain" description="Helicase C-terminal" evidence="7">
    <location>
        <begin position="940"/>
        <end position="1103"/>
    </location>
</feature>
<dbReference type="InterPro" id="IPR050628">
    <property type="entry name" value="SNF2_RAD54_helicase_TF"/>
</dbReference>
<feature type="domain" description="Helicase ATP-binding" evidence="6">
    <location>
        <begin position="284"/>
        <end position="469"/>
    </location>
</feature>
<feature type="compositionally biased region" description="Basic and acidic residues" evidence="5">
    <location>
        <begin position="139"/>
        <end position="157"/>
    </location>
</feature>
<dbReference type="CDD" id="cd18793">
    <property type="entry name" value="SF2_C_SNF"/>
    <property type="match status" value="1"/>
</dbReference>
<feature type="compositionally biased region" description="Acidic residues" evidence="5">
    <location>
        <begin position="900"/>
        <end position="922"/>
    </location>
</feature>
<dbReference type="OrthoDB" id="423559at2759"/>
<evidence type="ECO:0000259" key="7">
    <source>
        <dbReference type="PROSITE" id="PS51194"/>
    </source>
</evidence>
<dbReference type="Proteomes" id="UP000622797">
    <property type="component" value="Unassembled WGS sequence"/>
</dbReference>
<dbReference type="InterPro" id="IPR038718">
    <property type="entry name" value="SNF2-like_sf"/>
</dbReference>
<dbReference type="CDD" id="cd18008">
    <property type="entry name" value="DEXDc_SHPRH-like"/>
    <property type="match status" value="1"/>
</dbReference>
<evidence type="ECO:0000256" key="2">
    <source>
        <dbReference type="ARBA" id="ARBA00022801"/>
    </source>
</evidence>
<name>A0A8H4XDG1_9HYPO</name>
<keyword evidence="1" id="KW-0547">Nucleotide-binding</keyword>
<keyword evidence="9" id="KW-1185">Reference proteome</keyword>
<dbReference type="PANTHER" id="PTHR45626:SF14">
    <property type="entry name" value="ATP-DEPENDENT DNA HELICASE (EUROFUNG)"/>
    <property type="match status" value="1"/>
</dbReference>
<evidence type="ECO:0008006" key="10">
    <source>
        <dbReference type="Google" id="ProtNLM"/>
    </source>
</evidence>
<dbReference type="InterPro" id="IPR000330">
    <property type="entry name" value="SNF2_N"/>
</dbReference>
<dbReference type="Pfam" id="PF00176">
    <property type="entry name" value="SNF2-rel_dom"/>
    <property type="match status" value="1"/>
</dbReference>
<dbReference type="InterPro" id="IPR049730">
    <property type="entry name" value="SNF2/RAD54-like_C"/>
</dbReference>
<feature type="compositionally biased region" description="Basic residues" evidence="5">
    <location>
        <begin position="677"/>
        <end position="693"/>
    </location>
</feature>
<dbReference type="GO" id="GO:0005634">
    <property type="term" value="C:nucleus"/>
    <property type="evidence" value="ECO:0007669"/>
    <property type="project" value="TreeGrafter"/>
</dbReference>
<gene>
    <name evidence="8" type="ORF">FSARC_1994</name>
</gene>
<evidence type="ECO:0000256" key="4">
    <source>
        <dbReference type="SAM" id="Coils"/>
    </source>
</evidence>
<dbReference type="PROSITE" id="PS51194">
    <property type="entry name" value="HELICASE_CTER"/>
    <property type="match status" value="1"/>
</dbReference>
<reference evidence="8" key="1">
    <citation type="journal article" date="2020" name="BMC Genomics">
        <title>Correction to: Identification and distribution of gene clusters required for synthesis of sphingolipid metabolism inhibitors in diverse species of the filamentous fungus Fusarium.</title>
        <authorList>
            <person name="Kim H.S."/>
            <person name="Lohmar J.M."/>
            <person name="Busman M."/>
            <person name="Brown D.W."/>
            <person name="Naumann T.A."/>
            <person name="Divon H.H."/>
            <person name="Lysoe E."/>
            <person name="Uhlig S."/>
            <person name="Proctor R.H."/>
        </authorList>
    </citation>
    <scope>NUCLEOTIDE SEQUENCE</scope>
    <source>
        <strain evidence="8">NRRL 20472</strain>
    </source>
</reference>
<dbReference type="GO" id="GO:0006281">
    <property type="term" value="P:DNA repair"/>
    <property type="evidence" value="ECO:0007669"/>
    <property type="project" value="TreeGrafter"/>
</dbReference>
<dbReference type="PROSITE" id="PS51192">
    <property type="entry name" value="HELICASE_ATP_BIND_1"/>
    <property type="match status" value="1"/>
</dbReference>
<sequence>MNHYPDDLPNKSSLKPGARFAFKPRTTLSSKQKPDFSKLAPRQRPTTKTRLSDSTALRDLGTMVNERAPPKAPLNSINPNGENVTREMSPDDDITALVRGMGSLKGKVRTDMNDPFNPTGATNTPTFGHPTKMMSSRKQRADPFIRQKTRPEHHIDNRSSNSGARVSGPQGPIYQDRRPPPMPMFSSNAPIPPVASSVAPSTRHYGEETFYTDPTKASADLKALLEGGMEEGEEEDAETQGDGEKKPEATKDAKDGTVEGLKVKLLPHQVEGVEWMRGRELGPVKRGRVPKGGILADDMGLGKTLQSISLILTNQKPAKDAPGWKKHFEKIEKTTLVVAPLALIRQWEHEINDRVEKSHGLKVCVHHGPNRTKRFKELALYDVVITTYQILVSEHGHSSDAENGVKAGCFGLHWWRVVLDEAHTVKNRNAKATKACYALQSEYRWCLSGTPMQNNLDELQSLVKFLRIRPYDDLKEWKAHIDLPLKNGRGHIAIRRLHSLLRCFMKRRTKDILKEAGALNPGGKPSTEGEDSSTGFKVTERKVVTVATTLSPAERKFYDRLAARADRSIEAMMRGRVNYANALTLLLRLRQACNHPKLVEGKLDKDKDAMSTDPNQKTQDADIDAVADMFAGMGIVSKDCNICGRGLSNEDNKSGRDICSECHEDLEYFNNQGHSERPKKSKKPKDKSKKKEKRKEVKEEIIEEKVVDRQIVEDDDNESPKKALRRQRNRNAIVDSDDEDAEESPKKTARKPRNRNAIIDSDEEEQEEEQEDGEGSWLVPEGEQGSLHLGKAGGEEDENAEGGGDSIGSDDSEDEESKLQDQSTMSSFVENDEIPKADKKYREAGEASDSDDSLMSLMEITKRMAAQTLDDGPSVAADTTTADTTAADTTAVSGSSASDSDSEAESGSDSDASDISSDEDDSIFYPSRDPNSPQVLASSKIRELIKILQGEVKEHKFIVFSQFTSMLNLVEPFFRKERFRFVRYDGSMKNDDREESLRKLRNDPETRILLCSLKCGSLGLNLTAATRVVILEPFWNPFVEEQAIDRVHRLTQTVNVIVYKLTVSKTVEERILELQEKKRQLAEQAIEGSMRKEALKLGLNEIINLFKPGSSSDNQDLPGSGGQNGVDENFGDNGRRTTASKRQPGRPKKEESTVYGRRW</sequence>
<proteinExistence type="predicted"/>
<feature type="compositionally biased region" description="Acidic residues" evidence="5">
    <location>
        <begin position="760"/>
        <end position="774"/>
    </location>
</feature>
<feature type="region of interest" description="Disordered" evidence="5">
    <location>
        <begin position="670"/>
        <end position="934"/>
    </location>
</feature>
<feature type="compositionally biased region" description="Basic and acidic residues" evidence="5">
    <location>
        <begin position="242"/>
        <end position="257"/>
    </location>
</feature>
<comment type="caution">
    <text evidence="8">The sequence shown here is derived from an EMBL/GenBank/DDBJ whole genome shotgun (WGS) entry which is preliminary data.</text>
</comment>
<dbReference type="InterPro" id="IPR027417">
    <property type="entry name" value="P-loop_NTPase"/>
</dbReference>
<evidence type="ECO:0000313" key="8">
    <source>
        <dbReference type="EMBL" id="KAF4971103.1"/>
    </source>
</evidence>
<dbReference type="Gene3D" id="3.40.50.300">
    <property type="entry name" value="P-loop containing nucleotide triphosphate hydrolases"/>
    <property type="match status" value="2"/>
</dbReference>